<evidence type="ECO:0000256" key="1">
    <source>
        <dbReference type="SAM" id="SignalP"/>
    </source>
</evidence>
<feature type="signal peptide" evidence="1">
    <location>
        <begin position="1"/>
        <end position="40"/>
    </location>
</feature>
<dbReference type="EMBL" id="RRYP01000227">
    <property type="protein sequence ID" value="TNV87777.1"/>
    <property type="molecule type" value="Genomic_DNA"/>
</dbReference>
<dbReference type="AlphaFoldDB" id="A0A8J8P647"/>
<sequence length="413" mass="45018">MFFIFTSAGVWGLIRSKSSKWGGFWRASLAALSLARLASTDSTVLVSSCCQAITPYVYYMGGITASCQCQNTSLQCYSCLISGSLRVRGLLILQSAIWRAEGKSQESSAFDSSLSEGWDSRQEVESQSDLMWVPFFCNESDKSWPPWVKAEGLSQAQSDESLLKECLKCENSSTSFQEVDLSPAPLSVESSASGRPAQYSLALSLALCSILWLRAAVQIDLQVTCSRASARMGDSLSLRLASSACLRLSSSSICSYSSLCFRSSSSTMLICMANAISSSVIAVGCAPCLFSYRLLSLFSSSSCCLSRSLLSSSALACISLSSLAVCSFNMLFISSMKDVNTAKSSTANMYLRLSNMFRLESISKFSSATNSARAWKRWSLVARFLRERRVEERISLMSFLQSVQILSLSCKSF</sequence>
<gene>
    <name evidence="2" type="ORF">FGO68_gene7602</name>
</gene>
<evidence type="ECO:0000313" key="3">
    <source>
        <dbReference type="Proteomes" id="UP000785679"/>
    </source>
</evidence>
<reference evidence="2" key="1">
    <citation type="submission" date="2019-06" db="EMBL/GenBank/DDBJ databases">
        <authorList>
            <person name="Zheng W."/>
        </authorList>
    </citation>
    <scope>NUCLEOTIDE SEQUENCE</scope>
    <source>
        <strain evidence="2">QDHG01</strain>
    </source>
</reference>
<comment type="caution">
    <text evidence="2">The sequence shown here is derived from an EMBL/GenBank/DDBJ whole genome shotgun (WGS) entry which is preliminary data.</text>
</comment>
<feature type="chain" id="PRO_5035285303" evidence="1">
    <location>
        <begin position="41"/>
        <end position="413"/>
    </location>
</feature>
<evidence type="ECO:0000313" key="2">
    <source>
        <dbReference type="EMBL" id="TNV87777.1"/>
    </source>
</evidence>
<organism evidence="2 3">
    <name type="scientific">Halteria grandinella</name>
    <dbReference type="NCBI Taxonomy" id="5974"/>
    <lineage>
        <taxon>Eukaryota</taxon>
        <taxon>Sar</taxon>
        <taxon>Alveolata</taxon>
        <taxon>Ciliophora</taxon>
        <taxon>Intramacronucleata</taxon>
        <taxon>Spirotrichea</taxon>
        <taxon>Stichotrichia</taxon>
        <taxon>Sporadotrichida</taxon>
        <taxon>Halteriidae</taxon>
        <taxon>Halteria</taxon>
    </lineage>
</organism>
<keyword evidence="3" id="KW-1185">Reference proteome</keyword>
<proteinExistence type="predicted"/>
<protein>
    <submittedName>
        <fullName evidence="2">Uncharacterized protein</fullName>
    </submittedName>
</protein>
<keyword evidence="1" id="KW-0732">Signal</keyword>
<dbReference type="Proteomes" id="UP000785679">
    <property type="component" value="Unassembled WGS sequence"/>
</dbReference>
<accession>A0A8J8P647</accession>
<name>A0A8J8P647_HALGN</name>